<keyword evidence="3" id="KW-0229">DNA integration</keyword>
<evidence type="ECO:0000256" key="4">
    <source>
        <dbReference type="ARBA" id="ARBA00023125"/>
    </source>
</evidence>
<feature type="domain" description="Tyr recombinase" evidence="7">
    <location>
        <begin position="176"/>
        <end position="373"/>
    </location>
</feature>
<comment type="function">
    <text evidence="1">Site-specific tyrosine recombinase, which acts by catalyzing the cutting and rejoining of the recombining DNA molecules.</text>
</comment>
<gene>
    <name evidence="9" type="ORF">LKD37_15475</name>
</gene>
<dbReference type="RefSeq" id="WP_302930014.1">
    <property type="nucleotide sequence ID" value="NZ_JAJEPW010000079.1"/>
</dbReference>
<dbReference type="Gene3D" id="1.10.150.130">
    <property type="match status" value="1"/>
</dbReference>
<dbReference type="PANTHER" id="PTHR30349:SF41">
    <property type="entry name" value="INTEGRASE_RECOMBINASE PROTEIN MJ0367-RELATED"/>
    <property type="match status" value="1"/>
</dbReference>
<dbReference type="GO" id="GO:0006310">
    <property type="term" value="P:DNA recombination"/>
    <property type="evidence" value="ECO:0007669"/>
    <property type="project" value="UniProtKB-KW"/>
</dbReference>
<dbReference type="PROSITE" id="PS51900">
    <property type="entry name" value="CB"/>
    <property type="match status" value="1"/>
</dbReference>
<dbReference type="InterPro" id="IPR044068">
    <property type="entry name" value="CB"/>
</dbReference>
<proteinExistence type="inferred from homology"/>
<dbReference type="Proteomes" id="UP001199319">
    <property type="component" value="Unassembled WGS sequence"/>
</dbReference>
<evidence type="ECO:0000256" key="1">
    <source>
        <dbReference type="ARBA" id="ARBA00003283"/>
    </source>
</evidence>
<dbReference type="InterPro" id="IPR050090">
    <property type="entry name" value="Tyrosine_recombinase_XerCD"/>
</dbReference>
<sequence>MTGSLQIKDNKYYIVLNSYASGKRRQKWIRTDLPVKGNKRRAEQLLRQTIQAYERQQGIIPSDVSFADFIRTWLAQVKRRVDEVTYQGYESLANSHILPYFDASGLKLQQVTRQLLQDYMDEKAAHGRKDGKGGLSPRSLRLHKNILYQALTEAVKAGLLSANPCEYIDLPSVPRHEAHFYTAEQVQTLLDSIRDDPLFPLVKITAIYGLRRSELLGLQWDSIDFESGTLTIRHTVSKVTKPVEKDKTKNASSYRSFPLLPEARAIFLQALSDQRTNRRLFGKAYQENPYVFKWPDGRPFPPDYITHHFARLLQKNGLPRIRFHELRHSCASILLSNGFTLKDVQEWLGHSDIKMTANVYGHLDMARKQSIAQEMSSLLSGKC</sequence>
<dbReference type="PROSITE" id="PS51898">
    <property type="entry name" value="TYR_RECOMBINASE"/>
    <property type="match status" value="1"/>
</dbReference>
<comment type="caution">
    <text evidence="9">The sequence shown here is derived from an EMBL/GenBank/DDBJ whole genome shotgun (WGS) entry which is preliminary data.</text>
</comment>
<dbReference type="CDD" id="cd01189">
    <property type="entry name" value="INT_ICEBs1_C_like"/>
    <property type="match status" value="1"/>
</dbReference>
<dbReference type="SUPFAM" id="SSF56349">
    <property type="entry name" value="DNA breaking-rejoining enzymes"/>
    <property type="match status" value="1"/>
</dbReference>
<dbReference type="InterPro" id="IPR004107">
    <property type="entry name" value="Integrase_SAM-like_N"/>
</dbReference>
<dbReference type="EMBL" id="JAJEPW010000079">
    <property type="protein sequence ID" value="MCC2130886.1"/>
    <property type="molecule type" value="Genomic_DNA"/>
</dbReference>
<organism evidence="9 10">
    <name type="scientific">Brotocaccenecus cirricatena</name>
    <dbReference type="NCBI Taxonomy" id="3064195"/>
    <lineage>
        <taxon>Bacteria</taxon>
        <taxon>Bacillati</taxon>
        <taxon>Bacillota</taxon>
        <taxon>Clostridia</taxon>
        <taxon>Eubacteriales</taxon>
        <taxon>Oscillospiraceae</taxon>
        <taxon>Brotocaccenecus</taxon>
    </lineage>
</organism>
<evidence type="ECO:0000259" key="8">
    <source>
        <dbReference type="PROSITE" id="PS51900"/>
    </source>
</evidence>
<comment type="similarity">
    <text evidence="2">Belongs to the 'phage' integrase family.</text>
</comment>
<keyword evidence="4 6" id="KW-0238">DNA-binding</keyword>
<evidence type="ECO:0000313" key="10">
    <source>
        <dbReference type="Proteomes" id="UP001199319"/>
    </source>
</evidence>
<accession>A0AAE3AIW8</accession>
<dbReference type="GO" id="GO:0015074">
    <property type="term" value="P:DNA integration"/>
    <property type="evidence" value="ECO:0007669"/>
    <property type="project" value="UniProtKB-KW"/>
</dbReference>
<dbReference type="Pfam" id="PF00589">
    <property type="entry name" value="Phage_integrase"/>
    <property type="match status" value="1"/>
</dbReference>
<dbReference type="InterPro" id="IPR002104">
    <property type="entry name" value="Integrase_catalytic"/>
</dbReference>
<evidence type="ECO:0000256" key="2">
    <source>
        <dbReference type="ARBA" id="ARBA00008857"/>
    </source>
</evidence>
<dbReference type="GO" id="GO:0003677">
    <property type="term" value="F:DNA binding"/>
    <property type="evidence" value="ECO:0007669"/>
    <property type="project" value="UniProtKB-UniRule"/>
</dbReference>
<evidence type="ECO:0000313" key="9">
    <source>
        <dbReference type="EMBL" id="MCC2130886.1"/>
    </source>
</evidence>
<feature type="domain" description="Core-binding (CB)" evidence="8">
    <location>
        <begin position="64"/>
        <end position="155"/>
    </location>
</feature>
<evidence type="ECO:0000256" key="6">
    <source>
        <dbReference type="PROSITE-ProRule" id="PRU01248"/>
    </source>
</evidence>
<keyword evidence="10" id="KW-1185">Reference proteome</keyword>
<evidence type="ECO:0000256" key="5">
    <source>
        <dbReference type="ARBA" id="ARBA00023172"/>
    </source>
</evidence>
<dbReference type="InterPro" id="IPR010998">
    <property type="entry name" value="Integrase_recombinase_N"/>
</dbReference>
<dbReference type="InterPro" id="IPR013762">
    <property type="entry name" value="Integrase-like_cat_sf"/>
</dbReference>
<dbReference type="InterPro" id="IPR011010">
    <property type="entry name" value="DNA_brk_join_enz"/>
</dbReference>
<keyword evidence="5" id="KW-0233">DNA recombination</keyword>
<reference evidence="9" key="1">
    <citation type="submission" date="2021-10" db="EMBL/GenBank/DDBJ databases">
        <title>Anaerobic single-cell dispensing facilitates the cultivation of human gut bacteria.</title>
        <authorList>
            <person name="Afrizal A."/>
        </authorList>
    </citation>
    <scope>NUCLEOTIDE SEQUENCE</scope>
    <source>
        <strain evidence="9">CLA-AA-H272</strain>
    </source>
</reference>
<evidence type="ECO:0000259" key="7">
    <source>
        <dbReference type="PROSITE" id="PS51898"/>
    </source>
</evidence>
<dbReference type="Gene3D" id="1.10.443.10">
    <property type="entry name" value="Intergrase catalytic core"/>
    <property type="match status" value="1"/>
</dbReference>
<evidence type="ECO:0000256" key="3">
    <source>
        <dbReference type="ARBA" id="ARBA00022908"/>
    </source>
</evidence>
<dbReference type="Pfam" id="PF14659">
    <property type="entry name" value="Phage_int_SAM_3"/>
    <property type="match status" value="1"/>
</dbReference>
<dbReference type="AlphaFoldDB" id="A0AAE3AIW8"/>
<protein>
    <submittedName>
        <fullName evidence="9">Site-specific integrase</fullName>
    </submittedName>
</protein>
<name>A0AAE3AIW8_9FIRM</name>
<dbReference type="PANTHER" id="PTHR30349">
    <property type="entry name" value="PHAGE INTEGRASE-RELATED"/>
    <property type="match status" value="1"/>
</dbReference>